<protein>
    <recommendedName>
        <fullName evidence="3">Spermatogenesis-associated protein 17</fullName>
    </recommendedName>
</protein>
<dbReference type="Gene3D" id="1.20.5.190">
    <property type="match status" value="1"/>
</dbReference>
<dbReference type="AlphaFoldDB" id="A0AAN7PZ62"/>
<keyword evidence="2" id="KW-1185">Reference proteome</keyword>
<evidence type="ECO:0000313" key="1">
    <source>
        <dbReference type="EMBL" id="KAK4873200.1"/>
    </source>
</evidence>
<name>A0AAN7PZ62_9COLE</name>
<dbReference type="InterPro" id="IPR027417">
    <property type="entry name" value="P-loop_NTPase"/>
</dbReference>
<evidence type="ECO:0008006" key="3">
    <source>
        <dbReference type="Google" id="ProtNLM"/>
    </source>
</evidence>
<dbReference type="PROSITE" id="PS50096">
    <property type="entry name" value="IQ"/>
    <property type="match status" value="2"/>
</dbReference>
<reference evidence="2" key="1">
    <citation type="submission" date="2023-01" db="EMBL/GenBank/DDBJ databases">
        <title>Key to firefly adult light organ development and bioluminescence: homeobox transcription factors regulate luciferase expression and transportation to peroxisome.</title>
        <authorList>
            <person name="Fu X."/>
        </authorList>
    </citation>
    <scope>NUCLEOTIDE SEQUENCE [LARGE SCALE GENOMIC DNA]</scope>
</reference>
<organism evidence="1 2">
    <name type="scientific">Aquatica leii</name>
    <dbReference type="NCBI Taxonomy" id="1421715"/>
    <lineage>
        <taxon>Eukaryota</taxon>
        <taxon>Metazoa</taxon>
        <taxon>Ecdysozoa</taxon>
        <taxon>Arthropoda</taxon>
        <taxon>Hexapoda</taxon>
        <taxon>Insecta</taxon>
        <taxon>Pterygota</taxon>
        <taxon>Neoptera</taxon>
        <taxon>Endopterygota</taxon>
        <taxon>Coleoptera</taxon>
        <taxon>Polyphaga</taxon>
        <taxon>Elateriformia</taxon>
        <taxon>Elateroidea</taxon>
        <taxon>Lampyridae</taxon>
        <taxon>Luciolinae</taxon>
        <taxon>Aquatica</taxon>
    </lineage>
</organism>
<dbReference type="Pfam" id="PF00612">
    <property type="entry name" value="IQ"/>
    <property type="match status" value="3"/>
</dbReference>
<gene>
    <name evidence="1" type="ORF">RN001_015229</name>
</gene>
<dbReference type="CDD" id="cd23767">
    <property type="entry name" value="IQCD"/>
    <property type="match status" value="1"/>
</dbReference>
<dbReference type="SUPFAM" id="SSF52540">
    <property type="entry name" value="P-loop containing nucleoside triphosphate hydrolases"/>
    <property type="match status" value="1"/>
</dbReference>
<dbReference type="Proteomes" id="UP001353858">
    <property type="component" value="Unassembled WGS sequence"/>
</dbReference>
<dbReference type="SMART" id="SM00015">
    <property type="entry name" value="IQ"/>
    <property type="match status" value="3"/>
</dbReference>
<dbReference type="InterPro" id="IPR000048">
    <property type="entry name" value="IQ_motif_EF-hand-BS"/>
</dbReference>
<comment type="caution">
    <text evidence="1">The sequence shown here is derived from an EMBL/GenBank/DDBJ whole genome shotgun (WGS) entry which is preliminary data.</text>
</comment>
<dbReference type="EMBL" id="JARPUR010000007">
    <property type="protein sequence ID" value="KAK4873200.1"/>
    <property type="molecule type" value="Genomic_DNA"/>
</dbReference>
<evidence type="ECO:0000313" key="2">
    <source>
        <dbReference type="Proteomes" id="UP001353858"/>
    </source>
</evidence>
<sequence length="336" mass="40650">MASINDLICEALRFPEFIVTKQETLETIGKDRHFAALNIQKFYRGYKVRSEICKWNRAATVLQKYIRRWLVLWNLPNFYQEYCDWYGTWIYNKMATRIQALWRGYWVRKDQIPPREVLRRRLEIAALNEETQKSMKDSFLSSETEKMKQMDIEAEKWVLFILFKLHHHLRTYNLEGIYSTHNSKQLSPIEELFKVLPLSEYMSELKKCYYKEIAKEAPRPGYMYKAQIMRNLEDAYRNRDRSNELKKVVEREVHTQKKPFVRTPFPKKKPYEKMLYNAETYTTPRMSFARTVDPSKNICNKKFDLHVHKKAIVKEHPPPYYLDHWVKTCQEHNIPD</sequence>
<proteinExistence type="predicted"/>
<accession>A0AAN7PZ62</accession>